<evidence type="ECO:0000256" key="7">
    <source>
        <dbReference type="ARBA" id="ARBA00022729"/>
    </source>
</evidence>
<dbReference type="InterPro" id="IPR005311">
    <property type="entry name" value="PBP_dimer"/>
</dbReference>
<feature type="domain" description="Penicillin-binding protein transpeptidase" evidence="14">
    <location>
        <begin position="639"/>
        <end position="946"/>
    </location>
</feature>
<feature type="transmembrane region" description="Helical" evidence="13">
    <location>
        <begin position="121"/>
        <end position="141"/>
    </location>
</feature>
<dbReference type="PANTHER" id="PTHR30627:SF6">
    <property type="entry name" value="BETA-LACTAMASE YBXI-RELATED"/>
    <property type="match status" value="1"/>
</dbReference>
<reference evidence="16 17" key="1">
    <citation type="submission" date="2019-01" db="EMBL/GenBank/DDBJ databases">
        <title>Nocardioides guangzhouensis sp. nov., an actinobacterium isolated from soil.</title>
        <authorList>
            <person name="Fu Y."/>
            <person name="Cai Y."/>
            <person name="Lin Z."/>
            <person name="Chen P."/>
        </authorList>
    </citation>
    <scope>NUCLEOTIDE SEQUENCE [LARGE SCALE GENOMIC DNA]</scope>
    <source>
        <strain evidence="16 17">NBRC 105384</strain>
    </source>
</reference>
<dbReference type="SUPFAM" id="SSF56519">
    <property type="entry name" value="Penicillin binding protein dimerisation domain"/>
    <property type="match status" value="1"/>
</dbReference>
<dbReference type="GO" id="GO:0008658">
    <property type="term" value="F:penicillin binding"/>
    <property type="evidence" value="ECO:0007669"/>
    <property type="project" value="InterPro"/>
</dbReference>
<feature type="transmembrane region" description="Helical" evidence="13">
    <location>
        <begin position="148"/>
        <end position="164"/>
    </location>
</feature>
<feature type="transmembrane region" description="Helical" evidence="13">
    <location>
        <begin position="313"/>
        <end position="335"/>
    </location>
</feature>
<name>A0A4V1Z1R2_9ACTN</name>
<feature type="domain" description="Penicillin-binding protein dimerisation" evidence="15">
    <location>
        <begin position="434"/>
        <end position="590"/>
    </location>
</feature>
<accession>A0A4V1Z1R2</accession>
<keyword evidence="7" id="KW-0732">Signal</keyword>
<evidence type="ECO:0000256" key="5">
    <source>
        <dbReference type="ARBA" id="ARBA00012865"/>
    </source>
</evidence>
<proteinExistence type="inferred from homology"/>
<dbReference type="Gene3D" id="3.40.710.10">
    <property type="entry name" value="DD-peptidase/beta-lactamase superfamily"/>
    <property type="match status" value="1"/>
</dbReference>
<dbReference type="EC" id="3.5.2.6" evidence="5"/>
<feature type="transmembrane region" description="Helical" evidence="13">
    <location>
        <begin position="282"/>
        <end position="301"/>
    </location>
</feature>
<comment type="catalytic activity">
    <reaction evidence="1">
        <text>a beta-lactam + H2O = a substituted beta-amino acid</text>
        <dbReference type="Rhea" id="RHEA:20401"/>
        <dbReference type="ChEBI" id="CHEBI:15377"/>
        <dbReference type="ChEBI" id="CHEBI:35627"/>
        <dbReference type="ChEBI" id="CHEBI:140347"/>
        <dbReference type="EC" id="3.5.2.6"/>
    </reaction>
</comment>
<keyword evidence="8" id="KW-0378">Hydrolase</keyword>
<feature type="transmembrane region" description="Helical" evidence="13">
    <location>
        <begin position="24"/>
        <end position="51"/>
    </location>
</feature>
<feature type="transmembrane region" description="Helical" evidence="13">
    <location>
        <begin position="193"/>
        <end position="212"/>
    </location>
</feature>
<dbReference type="PANTHER" id="PTHR30627">
    <property type="entry name" value="PEPTIDOGLYCAN D,D-TRANSPEPTIDASE"/>
    <property type="match status" value="1"/>
</dbReference>
<evidence type="ECO:0000259" key="15">
    <source>
        <dbReference type="Pfam" id="PF03717"/>
    </source>
</evidence>
<dbReference type="SUPFAM" id="SSF56601">
    <property type="entry name" value="beta-lactamase/transpeptidase-like"/>
    <property type="match status" value="1"/>
</dbReference>
<evidence type="ECO:0000256" key="11">
    <source>
        <dbReference type="ARBA" id="ARBA00023136"/>
    </source>
</evidence>
<dbReference type="InterPro" id="IPR012338">
    <property type="entry name" value="Beta-lactam/transpept-like"/>
</dbReference>
<evidence type="ECO:0000256" key="1">
    <source>
        <dbReference type="ARBA" id="ARBA00001526"/>
    </source>
</evidence>
<keyword evidence="17" id="KW-1185">Reference proteome</keyword>
<evidence type="ECO:0000256" key="13">
    <source>
        <dbReference type="SAM" id="Phobius"/>
    </source>
</evidence>
<evidence type="ECO:0000256" key="8">
    <source>
        <dbReference type="ARBA" id="ARBA00022801"/>
    </source>
</evidence>
<evidence type="ECO:0000259" key="14">
    <source>
        <dbReference type="Pfam" id="PF00905"/>
    </source>
</evidence>
<dbReference type="RefSeq" id="WP_129987383.1">
    <property type="nucleotide sequence ID" value="NZ_SDPU01000022.1"/>
</dbReference>
<dbReference type="Gene3D" id="3.90.1310.10">
    <property type="entry name" value="Penicillin-binding protein 2a (Domain 2)"/>
    <property type="match status" value="1"/>
</dbReference>
<dbReference type="GO" id="GO:0046677">
    <property type="term" value="P:response to antibiotic"/>
    <property type="evidence" value="ECO:0007669"/>
    <property type="project" value="UniProtKB-KW"/>
</dbReference>
<evidence type="ECO:0000256" key="10">
    <source>
        <dbReference type="ARBA" id="ARBA00022989"/>
    </source>
</evidence>
<dbReference type="Pfam" id="PF03717">
    <property type="entry name" value="PBP_dimer"/>
    <property type="match status" value="1"/>
</dbReference>
<dbReference type="GO" id="GO:0051301">
    <property type="term" value="P:cell division"/>
    <property type="evidence" value="ECO:0007669"/>
    <property type="project" value="InterPro"/>
</dbReference>
<feature type="transmembrane region" description="Helical" evidence="13">
    <location>
        <begin position="389"/>
        <end position="410"/>
    </location>
</feature>
<dbReference type="InterPro" id="IPR001182">
    <property type="entry name" value="FtsW/RodA"/>
</dbReference>
<keyword evidence="10 13" id="KW-1133">Transmembrane helix</keyword>
<comment type="similarity">
    <text evidence="3">Belongs to the transpeptidase family.</text>
</comment>
<organism evidence="16 17">
    <name type="scientific">Nocardioides iriomotensis</name>
    <dbReference type="NCBI Taxonomy" id="715784"/>
    <lineage>
        <taxon>Bacteria</taxon>
        <taxon>Bacillati</taxon>
        <taxon>Actinomycetota</taxon>
        <taxon>Actinomycetes</taxon>
        <taxon>Propionibacteriales</taxon>
        <taxon>Nocardioidaceae</taxon>
        <taxon>Nocardioides</taxon>
    </lineage>
</organism>
<evidence type="ECO:0000256" key="2">
    <source>
        <dbReference type="ARBA" id="ARBA00004141"/>
    </source>
</evidence>
<evidence type="ECO:0000256" key="3">
    <source>
        <dbReference type="ARBA" id="ARBA00007171"/>
    </source>
</evidence>
<comment type="caution">
    <text evidence="16">The sequence shown here is derived from an EMBL/GenBank/DDBJ whole genome shotgun (WGS) entry which is preliminary data.</text>
</comment>
<dbReference type="GO" id="GO:0005886">
    <property type="term" value="C:plasma membrane"/>
    <property type="evidence" value="ECO:0007669"/>
    <property type="project" value="TreeGrafter"/>
</dbReference>
<dbReference type="EMBL" id="SDPU01000022">
    <property type="protein sequence ID" value="RYU11796.1"/>
    <property type="molecule type" value="Genomic_DNA"/>
</dbReference>
<feature type="transmembrane region" description="Helical" evidence="13">
    <location>
        <begin position="170"/>
        <end position="186"/>
    </location>
</feature>
<keyword evidence="9" id="KW-0133">Cell shape</keyword>
<evidence type="ECO:0000256" key="6">
    <source>
        <dbReference type="ARBA" id="ARBA00022692"/>
    </source>
</evidence>
<evidence type="ECO:0000313" key="17">
    <source>
        <dbReference type="Proteomes" id="UP000291189"/>
    </source>
</evidence>
<dbReference type="GO" id="GO:0008360">
    <property type="term" value="P:regulation of cell shape"/>
    <property type="evidence" value="ECO:0007669"/>
    <property type="project" value="UniProtKB-KW"/>
</dbReference>
<dbReference type="GO" id="GO:0071555">
    <property type="term" value="P:cell wall organization"/>
    <property type="evidence" value="ECO:0007669"/>
    <property type="project" value="TreeGrafter"/>
</dbReference>
<keyword evidence="11 13" id="KW-0472">Membrane</keyword>
<dbReference type="Proteomes" id="UP000291189">
    <property type="component" value="Unassembled WGS sequence"/>
</dbReference>
<dbReference type="GO" id="GO:0008800">
    <property type="term" value="F:beta-lactamase activity"/>
    <property type="evidence" value="ECO:0007669"/>
    <property type="project" value="UniProtKB-EC"/>
</dbReference>
<keyword evidence="12" id="KW-0046">Antibiotic resistance</keyword>
<dbReference type="Pfam" id="PF00905">
    <property type="entry name" value="Transpeptidase"/>
    <property type="match status" value="1"/>
</dbReference>
<feature type="transmembrane region" description="Helical" evidence="13">
    <location>
        <begin position="82"/>
        <end position="101"/>
    </location>
</feature>
<evidence type="ECO:0000256" key="9">
    <source>
        <dbReference type="ARBA" id="ARBA00022960"/>
    </source>
</evidence>
<comment type="similarity">
    <text evidence="4">Belongs to the class-D beta-lactamase family.</text>
</comment>
<gene>
    <name evidence="16" type="ORF">ETU37_11015</name>
</gene>
<dbReference type="Pfam" id="PF01098">
    <property type="entry name" value="FTSW_RODA_SPOVE"/>
    <property type="match status" value="1"/>
</dbReference>
<protein>
    <recommendedName>
        <fullName evidence="5">beta-lactamase</fullName>
        <ecNumber evidence="5">3.5.2.6</ecNumber>
    </recommendedName>
</protein>
<evidence type="ECO:0000256" key="4">
    <source>
        <dbReference type="ARBA" id="ARBA00007898"/>
    </source>
</evidence>
<dbReference type="InterPro" id="IPR036138">
    <property type="entry name" value="PBP_dimer_sf"/>
</dbReference>
<feature type="transmembrane region" description="Helical" evidence="13">
    <location>
        <begin position="57"/>
        <end position="75"/>
    </location>
</feature>
<evidence type="ECO:0000256" key="12">
    <source>
        <dbReference type="ARBA" id="ARBA00023251"/>
    </source>
</evidence>
<dbReference type="InterPro" id="IPR050515">
    <property type="entry name" value="Beta-lactam/transpept"/>
</dbReference>
<sequence length="975" mass="102533">MLSVERGLLGAHRSRPRTNRPEQLPVAALLDPLAVGAIVVLAGLGLANLAALGDEALIRHQLVVDVAGVALFLLLRRWRTDGLRWLGWGCYLVSLVMLAAVDLGGTTANGARRWLAFGSFTMQPSELAKLGLVLVLAQVLATDRPWPRRLAAALAVVALPIALIVTQPDLSTAAVLCALTATMLVLGRIPLKVLVLILVAGVLLLPFGEQWLHPYQQERLNAFLSGSTDVNGSGWSILQMHIALAWGGLTGGTEHPLHRLVALYLPSRETDLAFASLVEQHGILAGCLAVLAAAVLVWRVVGASRRALSRPAALAAAGFAALVSVEVAVSVASNLGLIPTAGVPFPLLSYGGTAATVHIATLGLVLALRADGETHRLWRRGGLDPLRPRLLRTTALAVTAALLAMVGYVWQLQAIDGSELRAAALSQMLRCTRVPAARGDITDRHGSPLAVVVRRDRVAAVPALVQPDDVPVLAALTARPVHGVRRLLDRHPSSLDLTIATLPKAAGRRVREAGLPGVFVIPEARRRYPEGGSLGAVLGWTGVATPVEMERWPDLPLGATVGRAGLEQVYDPILRGIDGRQCVYVTPAGTPMALGPYTPPRRGSTLRLTLDLGLQHKLSRELATVLRGVPGQPRGDLGGSVVLDPRNGQVLAMASLPTYDNRVFGPPVDSGALARLERRPASPMLEHVTQVAAPPGSTFKLVVAAASMRSGVVPPDRVLPGGGAWTLGDHTFGNWMSLPAQNLMQAISWSNNVYFYQLAWALGPWPIIRTARSLGVGRPTGIDLPGETGGYLGTPASISRAGGTWYPGSTVILGIGQGYLAVTPLQDALWTAGIATGAVVTPHLGLAYGGGADGFTRIAWPRPRRLAYAHRLGPVREGMALAATSGTASILTALPVRAGAKTGSSQDPSAPNGAPDSWFTAAAPLARPRMVATSFVRGGGHGVSTSGVVVLPVMEYFFAHERQILGTGTRHAKRG</sequence>
<comment type="subcellular location">
    <subcellularLocation>
        <location evidence="2">Membrane</location>
        <topology evidence="2">Multi-pass membrane protein</topology>
    </subcellularLocation>
</comment>
<feature type="transmembrane region" description="Helical" evidence="13">
    <location>
        <begin position="347"/>
        <end position="368"/>
    </location>
</feature>
<dbReference type="AlphaFoldDB" id="A0A4V1Z1R2"/>
<keyword evidence="6 13" id="KW-0812">Transmembrane</keyword>
<dbReference type="InterPro" id="IPR001460">
    <property type="entry name" value="PCN-bd_Tpept"/>
</dbReference>
<evidence type="ECO:0000313" key="16">
    <source>
        <dbReference type="EMBL" id="RYU11796.1"/>
    </source>
</evidence>
<dbReference type="OrthoDB" id="9789078at2"/>